<dbReference type="AlphaFoldDB" id="A0A3P8KAQ3"/>
<sequence>MITSDDVIDVIKEEATEDLYKIAGINSHEVNENEYLKHLDTNS</sequence>
<proteinExistence type="predicted"/>
<accession>A0A3P8KAQ3</accession>
<name>A0A3P8KAQ3_9BACT</name>
<organism evidence="1 2">
    <name type="scientific">Mycoplasmopsis caviae</name>
    <dbReference type="NCBI Taxonomy" id="55603"/>
    <lineage>
        <taxon>Bacteria</taxon>
        <taxon>Bacillati</taxon>
        <taxon>Mycoplasmatota</taxon>
        <taxon>Mycoplasmoidales</taxon>
        <taxon>Metamycoplasmataceae</taxon>
        <taxon>Mycoplasmopsis</taxon>
    </lineage>
</organism>
<dbReference type="Proteomes" id="UP000280036">
    <property type="component" value="Unassembled WGS sequence"/>
</dbReference>
<evidence type="ECO:0000313" key="2">
    <source>
        <dbReference type="Proteomes" id="UP000280036"/>
    </source>
</evidence>
<dbReference type="EMBL" id="UZVY01000002">
    <property type="protein sequence ID" value="VDR42459.1"/>
    <property type="molecule type" value="Genomic_DNA"/>
</dbReference>
<reference evidence="1 2" key="1">
    <citation type="submission" date="2018-12" db="EMBL/GenBank/DDBJ databases">
        <authorList>
            <consortium name="Pathogen Informatics"/>
        </authorList>
    </citation>
    <scope>NUCLEOTIDE SEQUENCE [LARGE SCALE GENOMIC DNA]</scope>
    <source>
        <strain evidence="1 2">NCTC10126</strain>
    </source>
</reference>
<dbReference type="RefSeq" id="WP_272940699.1">
    <property type="nucleotide sequence ID" value="NZ_UZVY01000002.1"/>
</dbReference>
<protein>
    <submittedName>
        <fullName evidence="1">Uncharacterized protein</fullName>
    </submittedName>
</protein>
<evidence type="ECO:0000313" key="1">
    <source>
        <dbReference type="EMBL" id="VDR42459.1"/>
    </source>
</evidence>
<gene>
    <name evidence="1" type="ORF">NCTC10126_00982</name>
</gene>